<comment type="caution">
    <text evidence="1">The sequence shown here is derived from an EMBL/GenBank/DDBJ whole genome shotgun (WGS) entry which is preliminary data.</text>
</comment>
<evidence type="ECO:0000313" key="2">
    <source>
        <dbReference type="Proteomes" id="UP000231843"/>
    </source>
</evidence>
<dbReference type="AlphaFoldDB" id="A0A2M9ZZG0"/>
<reference evidence="1 2" key="1">
    <citation type="submission" date="2017-07" db="EMBL/GenBank/DDBJ databases">
        <title>Leptospira spp. isolated from tropical soils.</title>
        <authorList>
            <person name="Thibeaux R."/>
            <person name="Iraola G."/>
            <person name="Ferres I."/>
            <person name="Bierque E."/>
            <person name="Girault D."/>
            <person name="Soupe-Gilbert M.-E."/>
            <person name="Picardeau M."/>
            <person name="Goarant C."/>
        </authorList>
    </citation>
    <scope>NUCLEOTIDE SEQUENCE [LARGE SCALE GENOMIC DNA]</scope>
    <source>
        <strain evidence="1 2">ES4-C-A1</strain>
    </source>
</reference>
<protein>
    <submittedName>
        <fullName evidence="1">Uncharacterized protein</fullName>
    </submittedName>
</protein>
<keyword evidence="2" id="KW-1185">Reference proteome</keyword>
<dbReference type="EMBL" id="NPEA01000004">
    <property type="protein sequence ID" value="PJZ77439.1"/>
    <property type="molecule type" value="Genomic_DNA"/>
</dbReference>
<accession>A0A2M9ZZG0</accession>
<proteinExistence type="predicted"/>
<dbReference type="Proteomes" id="UP000231843">
    <property type="component" value="Unassembled WGS sequence"/>
</dbReference>
<organism evidence="1 2">
    <name type="scientific">Leptospira neocaledonica</name>
    <dbReference type="NCBI Taxonomy" id="2023192"/>
    <lineage>
        <taxon>Bacteria</taxon>
        <taxon>Pseudomonadati</taxon>
        <taxon>Spirochaetota</taxon>
        <taxon>Spirochaetia</taxon>
        <taxon>Leptospirales</taxon>
        <taxon>Leptospiraceae</taxon>
        <taxon>Leptospira</taxon>
    </lineage>
</organism>
<sequence length="79" mass="8996">MGKGVGERFLFSVFLIFLRGRAALDWRKGGPRFGLRVLNIPNSSQGRVGVKDCPEESISGYFKEVCMCITFLFFKETKR</sequence>
<name>A0A2M9ZZG0_9LEPT</name>
<gene>
    <name evidence="1" type="ORF">CH365_07595</name>
</gene>
<evidence type="ECO:0000313" key="1">
    <source>
        <dbReference type="EMBL" id="PJZ77439.1"/>
    </source>
</evidence>